<keyword evidence="2" id="KW-1185">Reference proteome</keyword>
<feature type="non-terminal residue" evidence="1">
    <location>
        <position position="1"/>
    </location>
</feature>
<evidence type="ECO:0000313" key="1">
    <source>
        <dbReference type="EMBL" id="KAJ1877447.1"/>
    </source>
</evidence>
<dbReference type="EMBL" id="JANBPG010004173">
    <property type="protein sequence ID" value="KAJ1877447.1"/>
    <property type="molecule type" value="Genomic_DNA"/>
</dbReference>
<gene>
    <name evidence="1" type="ORF">LPJ66_012104</name>
</gene>
<comment type="caution">
    <text evidence="1">The sequence shown here is derived from an EMBL/GenBank/DDBJ whole genome shotgun (WGS) entry which is preliminary data.</text>
</comment>
<organism evidence="1 2">
    <name type="scientific">Kickxella alabastrina</name>
    <dbReference type="NCBI Taxonomy" id="61397"/>
    <lineage>
        <taxon>Eukaryota</taxon>
        <taxon>Fungi</taxon>
        <taxon>Fungi incertae sedis</taxon>
        <taxon>Zoopagomycota</taxon>
        <taxon>Kickxellomycotina</taxon>
        <taxon>Kickxellomycetes</taxon>
        <taxon>Kickxellales</taxon>
        <taxon>Kickxellaceae</taxon>
        <taxon>Kickxella</taxon>
    </lineage>
</organism>
<reference evidence="1" key="1">
    <citation type="submission" date="2022-07" db="EMBL/GenBank/DDBJ databases">
        <title>Phylogenomic reconstructions and comparative analyses of Kickxellomycotina fungi.</title>
        <authorList>
            <person name="Reynolds N.K."/>
            <person name="Stajich J.E."/>
            <person name="Barry K."/>
            <person name="Grigoriev I.V."/>
            <person name="Crous P."/>
            <person name="Smith M.E."/>
        </authorList>
    </citation>
    <scope>NUCLEOTIDE SEQUENCE</scope>
    <source>
        <strain evidence="1">Benny 63K</strain>
    </source>
</reference>
<sequence>LGELNAVVVNAQGVMAALTKCSEKYLANASIETTKAEVATEIEAGAVSKKGRSSSATATATAATAAAVGLGLASALGFAVTTNGFVL</sequence>
<dbReference type="Proteomes" id="UP001150581">
    <property type="component" value="Unassembled WGS sequence"/>
</dbReference>
<name>A0ACC1HX91_9FUNG</name>
<protein>
    <submittedName>
        <fullName evidence="1">Uncharacterized protein</fullName>
    </submittedName>
</protein>
<proteinExistence type="predicted"/>
<evidence type="ECO:0000313" key="2">
    <source>
        <dbReference type="Proteomes" id="UP001150581"/>
    </source>
</evidence>
<accession>A0ACC1HX91</accession>